<reference evidence="2" key="1">
    <citation type="journal article" date="2018" name="Nat. Plants">
        <title>Whole-genome landscape of Medicago truncatula symbiotic genes.</title>
        <authorList>
            <person name="Pecrix Y."/>
            <person name="Staton S.E."/>
            <person name="Sallet E."/>
            <person name="Lelandais-Briere C."/>
            <person name="Moreau S."/>
            <person name="Carrere S."/>
            <person name="Blein T."/>
            <person name="Jardinaud M.F."/>
            <person name="Latrasse D."/>
            <person name="Zouine M."/>
            <person name="Zahm M."/>
            <person name="Kreplak J."/>
            <person name="Mayjonade B."/>
            <person name="Satge C."/>
            <person name="Perez M."/>
            <person name="Cauet S."/>
            <person name="Marande W."/>
            <person name="Chantry-Darmon C."/>
            <person name="Lopez-Roques C."/>
            <person name="Bouchez O."/>
            <person name="Berard A."/>
            <person name="Debelle F."/>
            <person name="Munos S."/>
            <person name="Bendahmane A."/>
            <person name="Berges H."/>
            <person name="Niebel A."/>
            <person name="Buitink J."/>
            <person name="Frugier F."/>
            <person name="Benhamed M."/>
            <person name="Crespi M."/>
            <person name="Gouzy J."/>
            <person name="Gamas P."/>
        </authorList>
    </citation>
    <scope>NUCLEOTIDE SEQUENCE [LARGE SCALE GENOMIC DNA]</scope>
    <source>
        <strain evidence="2">cv. Jemalong A17</strain>
    </source>
</reference>
<sequence>MDRIHILVTLKIQGILCPNFYKYYFDEKMDICKLFMSFVEFGR</sequence>
<accession>A0A396JL53</accession>
<organism evidence="1 2">
    <name type="scientific">Medicago truncatula</name>
    <name type="common">Barrel medic</name>
    <name type="synonym">Medicago tribuloides</name>
    <dbReference type="NCBI Taxonomy" id="3880"/>
    <lineage>
        <taxon>Eukaryota</taxon>
        <taxon>Viridiplantae</taxon>
        <taxon>Streptophyta</taxon>
        <taxon>Embryophyta</taxon>
        <taxon>Tracheophyta</taxon>
        <taxon>Spermatophyta</taxon>
        <taxon>Magnoliopsida</taxon>
        <taxon>eudicotyledons</taxon>
        <taxon>Gunneridae</taxon>
        <taxon>Pentapetalae</taxon>
        <taxon>rosids</taxon>
        <taxon>fabids</taxon>
        <taxon>Fabales</taxon>
        <taxon>Fabaceae</taxon>
        <taxon>Papilionoideae</taxon>
        <taxon>50 kb inversion clade</taxon>
        <taxon>NPAAA clade</taxon>
        <taxon>Hologalegina</taxon>
        <taxon>IRL clade</taxon>
        <taxon>Trifolieae</taxon>
        <taxon>Medicago</taxon>
    </lineage>
</organism>
<dbReference type="EMBL" id="PSQE01000002">
    <property type="protein sequence ID" value="RHN75807.1"/>
    <property type="molecule type" value="Genomic_DNA"/>
</dbReference>
<evidence type="ECO:0000313" key="2">
    <source>
        <dbReference type="Proteomes" id="UP000265566"/>
    </source>
</evidence>
<dbReference type="AlphaFoldDB" id="A0A396JL53"/>
<gene>
    <name evidence="1" type="ORF">MtrunA17_Chr2g0325251</name>
</gene>
<name>A0A396JL53_MEDTR</name>
<dbReference type="Proteomes" id="UP000265566">
    <property type="component" value="Chromosome 2"/>
</dbReference>
<comment type="caution">
    <text evidence="1">The sequence shown here is derived from an EMBL/GenBank/DDBJ whole genome shotgun (WGS) entry which is preliminary data.</text>
</comment>
<protein>
    <submittedName>
        <fullName evidence="1">Uncharacterized protein</fullName>
    </submittedName>
</protein>
<proteinExistence type="predicted"/>
<dbReference type="Gramene" id="rna12060">
    <property type="protein sequence ID" value="RHN75807.1"/>
    <property type="gene ID" value="gene12060"/>
</dbReference>
<evidence type="ECO:0000313" key="1">
    <source>
        <dbReference type="EMBL" id="RHN75807.1"/>
    </source>
</evidence>